<evidence type="ECO:0000256" key="2">
    <source>
        <dbReference type="ARBA" id="ARBA00022801"/>
    </source>
</evidence>
<dbReference type="InterPro" id="IPR023343">
    <property type="entry name" value="Penicillin_amidase_dom1"/>
</dbReference>
<comment type="subunit">
    <text evidence="4">Heterodimer of an alpha subunit and a beta subunit processed from the same precursor.</text>
</comment>
<dbReference type="EMBL" id="JAVDWO010000015">
    <property type="protein sequence ID" value="MDR7194364.1"/>
    <property type="molecule type" value="Genomic_DNA"/>
</dbReference>
<dbReference type="EC" id="3.5.1.11" evidence="6"/>
<dbReference type="PANTHER" id="PTHR34218:SF4">
    <property type="entry name" value="ACYL-HOMOSERINE LACTONE ACYLASE QUIP"/>
    <property type="match status" value="1"/>
</dbReference>
<dbReference type="RefSeq" id="WP_310237549.1">
    <property type="nucleotide sequence ID" value="NZ_JAVDWO010000015.1"/>
</dbReference>
<dbReference type="SUPFAM" id="SSF56235">
    <property type="entry name" value="N-terminal nucleophile aminohydrolases (Ntn hydrolases)"/>
    <property type="match status" value="1"/>
</dbReference>
<keyword evidence="2 6" id="KW-0378">Hydrolase</keyword>
<dbReference type="InterPro" id="IPR043146">
    <property type="entry name" value="Penicillin_amidase_N_B-knob"/>
</dbReference>
<dbReference type="InterPro" id="IPR002692">
    <property type="entry name" value="S45"/>
</dbReference>
<evidence type="ECO:0000313" key="7">
    <source>
        <dbReference type="Proteomes" id="UP001256588"/>
    </source>
</evidence>
<gene>
    <name evidence="6" type="ORF">J2W68_003109</name>
</gene>
<sequence>MRKWILRALLALVVLLVAAGLFIWLLLRASLPTLDGDQSLTGLGAPATIERDAAGVVTITAANETDAMRALGFVHAQERYFEMDLMRRVPSGELSVLFGEGALETDRRNRVHRMRARVEADLASVAGDRMPQLQAYADGANAGLASLRARPWAYLLLRQSPQPWTPADSALTGFAMYFDLQDATNARELAMHRLQPALPPALFDLFAHDGSRWDAPLFGEARGDAVLPGAEVVDLRAMDVVEIESARSEASPFAAVGSAQAEASTLASRLALAPPFASQTVPLSPAARERGQGGPPVAWKVALTPPPAPQVAPLSPTARERGVGAPPAAADLSRGSNNFAVSGALTADGRALVADDMHLGLRAPNIWFRARLRYPDPRAPGGQVDVTGFTLPGLPAVIAGSNTHVAWGFTNSYGDYLDWQRLVPCADGTPAGCTPVVRHEERIDVAGGAPATLIVEDSDWGPLLHRDADGSALALRWTAHQPGALNFGLADFAHAHDLDDALAIADRTATPTQNLVIGDRAGRIAWRLLGPIPVRGAGCDGHTVSVPLTADAATDRNRCAPWPIATGVSPLLRSPDTDRLWTANSRVVDGEDFARIGDGGAALGIRAWQIREGLEARTQFTEADLLAIQLDDRALLLSRWHALLDAVANAASDDSAIHALADASRDWSGHASVDSAGYRLVRAWRLAIHARLADGLAAPARVARGDAFETPAPPNFEGVVWPLVEQRPAHLLPRRFACTPDTQRGVCTPVEDGWQALFEDAAREVRDSLAGDGPLTERTWGERNTTAICHPLAAAIPLLGKRALCMPAEALPGDGTVPRVQGPSFGASQRMVVAPGHEADGITHMPGGQSGHPLSPYWGAGHDDWAQGRPSPFLPQATAHTLKLVPETQEAR</sequence>
<comment type="caution">
    <text evidence="6">The sequence shown here is derived from an EMBL/GenBank/DDBJ whole genome shotgun (WGS) entry which is preliminary data.</text>
</comment>
<keyword evidence="7" id="KW-1185">Reference proteome</keyword>
<evidence type="ECO:0000256" key="5">
    <source>
        <dbReference type="SAM" id="MobiDB-lite"/>
    </source>
</evidence>
<evidence type="ECO:0000256" key="3">
    <source>
        <dbReference type="ARBA" id="ARBA00023145"/>
    </source>
</evidence>
<feature type="region of interest" description="Disordered" evidence="5">
    <location>
        <begin position="308"/>
        <end position="330"/>
    </location>
</feature>
<organism evidence="6 7">
    <name type="scientific">Luteimonas terrae</name>
    <dbReference type="NCBI Taxonomy" id="1530191"/>
    <lineage>
        <taxon>Bacteria</taxon>
        <taxon>Pseudomonadati</taxon>
        <taxon>Pseudomonadota</taxon>
        <taxon>Gammaproteobacteria</taxon>
        <taxon>Lysobacterales</taxon>
        <taxon>Lysobacteraceae</taxon>
        <taxon>Luteimonas</taxon>
    </lineage>
</organism>
<accession>A0ABU1Y011</accession>
<keyword evidence="3" id="KW-0865">Zymogen</keyword>
<dbReference type="Gene3D" id="3.60.20.10">
    <property type="entry name" value="Glutamine Phosphoribosylpyrophosphate, subunit 1, domain 1"/>
    <property type="match status" value="1"/>
</dbReference>
<evidence type="ECO:0000256" key="1">
    <source>
        <dbReference type="ARBA" id="ARBA00006586"/>
    </source>
</evidence>
<evidence type="ECO:0000313" key="6">
    <source>
        <dbReference type="EMBL" id="MDR7194364.1"/>
    </source>
</evidence>
<dbReference type="PIRSF" id="PIRSF001227">
    <property type="entry name" value="Pen_acylase"/>
    <property type="match status" value="1"/>
</dbReference>
<dbReference type="Gene3D" id="1.10.1400.10">
    <property type="match status" value="1"/>
</dbReference>
<dbReference type="CDD" id="cd03747">
    <property type="entry name" value="Ntn_PGA_like"/>
    <property type="match status" value="1"/>
</dbReference>
<comment type="similarity">
    <text evidence="1">Belongs to the peptidase S45 family.</text>
</comment>
<evidence type="ECO:0000256" key="4">
    <source>
        <dbReference type="ARBA" id="ARBA00038735"/>
    </source>
</evidence>
<proteinExistence type="inferred from homology"/>
<dbReference type="InterPro" id="IPR043147">
    <property type="entry name" value="Penicillin_amidase_A-knob"/>
</dbReference>
<name>A0ABU1Y011_9GAMM</name>
<dbReference type="Gene3D" id="2.30.120.10">
    <property type="match status" value="1"/>
</dbReference>
<reference evidence="6 7" key="1">
    <citation type="submission" date="2023-07" db="EMBL/GenBank/DDBJ databases">
        <title>Sorghum-associated microbial communities from plants grown in Nebraska, USA.</title>
        <authorList>
            <person name="Schachtman D."/>
        </authorList>
    </citation>
    <scope>NUCLEOTIDE SEQUENCE [LARGE SCALE GENOMIC DNA]</scope>
    <source>
        <strain evidence="6 7">4099</strain>
    </source>
</reference>
<feature type="region of interest" description="Disordered" evidence="5">
    <location>
        <begin position="840"/>
        <end position="874"/>
    </location>
</feature>
<dbReference type="GO" id="GO:0008953">
    <property type="term" value="F:penicillin amidase activity"/>
    <property type="evidence" value="ECO:0007669"/>
    <property type="project" value="UniProtKB-EC"/>
</dbReference>
<dbReference type="Proteomes" id="UP001256588">
    <property type="component" value="Unassembled WGS sequence"/>
</dbReference>
<dbReference type="PANTHER" id="PTHR34218">
    <property type="entry name" value="PEPTIDASE S45 PENICILLIN AMIDASE"/>
    <property type="match status" value="1"/>
</dbReference>
<dbReference type="InterPro" id="IPR029055">
    <property type="entry name" value="Ntn_hydrolases_N"/>
</dbReference>
<dbReference type="InterPro" id="IPR014395">
    <property type="entry name" value="Pen/GL7ACA/AHL_acylase"/>
</dbReference>
<protein>
    <submittedName>
        <fullName evidence="6">Penicillin amidase</fullName>
        <ecNumber evidence="6">3.5.1.11</ecNumber>
    </submittedName>
</protein>
<dbReference type="Gene3D" id="1.10.439.10">
    <property type="entry name" value="Penicillin Amidohydrolase, domain 1"/>
    <property type="match status" value="1"/>
</dbReference>
<dbReference type="Pfam" id="PF01804">
    <property type="entry name" value="Penicil_amidase"/>
    <property type="match status" value="1"/>
</dbReference>